<dbReference type="NCBIfam" id="TIGR01175">
    <property type="entry name" value="pilM"/>
    <property type="match status" value="1"/>
</dbReference>
<evidence type="ECO:0000259" key="1">
    <source>
        <dbReference type="SMART" id="SM00842"/>
    </source>
</evidence>
<dbReference type="AlphaFoldDB" id="A0A3N6NYV3"/>
<accession>A0A3N6NYV3</accession>
<dbReference type="Proteomes" id="UP000269154">
    <property type="component" value="Unassembled WGS sequence"/>
</dbReference>
<dbReference type="OrthoDB" id="503707at2"/>
<dbReference type="Gene3D" id="3.30.1490.300">
    <property type="match status" value="1"/>
</dbReference>
<dbReference type="GO" id="GO:0051301">
    <property type="term" value="P:cell division"/>
    <property type="evidence" value="ECO:0007669"/>
    <property type="project" value="InterPro"/>
</dbReference>
<comment type="caution">
    <text evidence="2">The sequence shown here is derived from an EMBL/GenBank/DDBJ whole genome shotgun (WGS) entry which is preliminary data.</text>
</comment>
<dbReference type="PIRSF" id="PIRSF019169">
    <property type="entry name" value="PilM"/>
    <property type="match status" value="1"/>
</dbReference>
<dbReference type="InterPro" id="IPR003494">
    <property type="entry name" value="SHS2_FtsA"/>
</dbReference>
<dbReference type="PANTHER" id="PTHR32432">
    <property type="entry name" value="CELL DIVISION PROTEIN FTSA-RELATED"/>
    <property type="match status" value="1"/>
</dbReference>
<evidence type="ECO:0000313" key="3">
    <source>
        <dbReference type="Proteomes" id="UP000269154"/>
    </source>
</evidence>
<dbReference type="InterPro" id="IPR043129">
    <property type="entry name" value="ATPase_NBD"/>
</dbReference>
<name>A0A3N6NYV3_9CYAN</name>
<proteinExistence type="predicted"/>
<dbReference type="Gene3D" id="3.30.420.40">
    <property type="match status" value="2"/>
</dbReference>
<dbReference type="SMART" id="SM00842">
    <property type="entry name" value="FtsA"/>
    <property type="match status" value="1"/>
</dbReference>
<dbReference type="CDD" id="cd24049">
    <property type="entry name" value="ASKHA_NBD_PilM"/>
    <property type="match status" value="1"/>
</dbReference>
<reference evidence="2 3" key="1">
    <citation type="journal article" date="2018" name="ACS Chem. Biol.">
        <title>Ketoreductase domain dysfunction expands chemodiversity: malyngamide biosynthesis in the cyanobacterium Okeania hirsuta.</title>
        <authorList>
            <person name="Moss N.A."/>
            <person name="Leao T."/>
            <person name="Rankin M."/>
            <person name="McCullough T.M."/>
            <person name="Qu P."/>
            <person name="Korobeynikov A."/>
            <person name="Smith J.L."/>
            <person name="Gerwick L."/>
            <person name="Gerwick W.H."/>
        </authorList>
    </citation>
    <scope>NUCLEOTIDE SEQUENCE [LARGE SCALE GENOMIC DNA]</scope>
    <source>
        <strain evidence="2 3">PAB10Feb10-1</strain>
    </source>
</reference>
<dbReference type="RefSeq" id="WP_124143000.1">
    <property type="nucleotide sequence ID" value="NZ_CAWOKI010000246.1"/>
</dbReference>
<feature type="domain" description="SHS2" evidence="1">
    <location>
        <begin position="15"/>
        <end position="185"/>
    </location>
</feature>
<dbReference type="SUPFAM" id="SSF53067">
    <property type="entry name" value="Actin-like ATPase domain"/>
    <property type="match status" value="1"/>
</dbReference>
<gene>
    <name evidence="2" type="primary">pilM</name>
    <name evidence="2" type="ORF">D5R40_05570</name>
</gene>
<dbReference type="InterPro" id="IPR050696">
    <property type="entry name" value="FtsA/MreB"/>
</dbReference>
<organism evidence="2 3">
    <name type="scientific">Okeania hirsuta</name>
    <dbReference type="NCBI Taxonomy" id="1458930"/>
    <lineage>
        <taxon>Bacteria</taxon>
        <taxon>Bacillati</taxon>
        <taxon>Cyanobacteriota</taxon>
        <taxon>Cyanophyceae</taxon>
        <taxon>Oscillatoriophycideae</taxon>
        <taxon>Oscillatoriales</taxon>
        <taxon>Microcoleaceae</taxon>
        <taxon>Okeania</taxon>
    </lineage>
</organism>
<evidence type="ECO:0000313" key="2">
    <source>
        <dbReference type="EMBL" id="RQH51435.1"/>
    </source>
</evidence>
<dbReference type="Pfam" id="PF11104">
    <property type="entry name" value="PilM_2"/>
    <property type="match status" value="1"/>
</dbReference>
<protein>
    <submittedName>
        <fullName evidence="2">Type IV pilus assembly protein PilM</fullName>
    </submittedName>
</protein>
<dbReference type="PANTHER" id="PTHR32432:SF3">
    <property type="entry name" value="ETHANOLAMINE UTILIZATION PROTEIN EUTJ"/>
    <property type="match status" value="1"/>
</dbReference>
<keyword evidence="3" id="KW-1185">Reference proteome</keyword>
<dbReference type="InterPro" id="IPR005883">
    <property type="entry name" value="PilM"/>
</dbReference>
<sequence length="365" mass="40340">MVNYLKKLLKKKQPGIGVEIGPERINIAEIRQQGEQLKLITLATAEVPEDVFLEGQIVDPPTVSELIESAIEENNIKTRRVATAIPGREAVTRVIPVPAELNDQELQDYMNQEAGLYLPFPREEADVDYQKLGIILDPNDDLEKVQVALVATRKEVTDSYIEVFHQAGLVIDVLEVSNFALIRTVKDILQQYGPQEATVIADLEFDSTELAIVVDGIPQFNRTIPIGTYQMQSSLNEAMNLPPTRDTTELLGMTVPVLDTMGVTGNEPNPGTNALLKVLAELGDELRRSIDFYLNQFEDLEVAQLLLTGSGAAIGQIDDFFMQRLSLPASKVDPIETLALEIEQEIPLEQRSSLGVVLGLGLREV</sequence>
<dbReference type="EMBL" id="RCBY01000019">
    <property type="protein sequence ID" value="RQH51435.1"/>
    <property type="molecule type" value="Genomic_DNA"/>
</dbReference>